<feature type="region of interest" description="Disordered" evidence="5">
    <location>
        <begin position="1"/>
        <end position="30"/>
    </location>
</feature>
<evidence type="ECO:0000256" key="2">
    <source>
        <dbReference type="ARBA" id="ARBA00022692"/>
    </source>
</evidence>
<protein>
    <submittedName>
        <fullName evidence="7">Predicted Fe2+/Mn2+ transporter, VIT1/CCC1 family</fullName>
    </submittedName>
</protein>
<dbReference type="Proteomes" id="UP000199473">
    <property type="component" value="Unassembled WGS sequence"/>
</dbReference>
<evidence type="ECO:0000256" key="5">
    <source>
        <dbReference type="SAM" id="MobiDB-lite"/>
    </source>
</evidence>
<feature type="transmembrane region" description="Helical" evidence="6">
    <location>
        <begin position="41"/>
        <end position="62"/>
    </location>
</feature>
<keyword evidence="2 6" id="KW-0812">Transmembrane</keyword>
<evidence type="ECO:0000256" key="4">
    <source>
        <dbReference type="ARBA" id="ARBA00023136"/>
    </source>
</evidence>
<keyword evidence="3 6" id="KW-1133">Transmembrane helix</keyword>
<keyword evidence="8" id="KW-1185">Reference proteome</keyword>
<dbReference type="Pfam" id="PF01988">
    <property type="entry name" value="VIT1"/>
    <property type="match status" value="1"/>
</dbReference>
<feature type="transmembrane region" description="Helical" evidence="6">
    <location>
        <begin position="221"/>
        <end position="244"/>
    </location>
</feature>
<evidence type="ECO:0000256" key="6">
    <source>
        <dbReference type="SAM" id="Phobius"/>
    </source>
</evidence>
<evidence type="ECO:0000256" key="3">
    <source>
        <dbReference type="ARBA" id="ARBA00022989"/>
    </source>
</evidence>
<feature type="transmembrane region" description="Helical" evidence="6">
    <location>
        <begin position="172"/>
        <end position="191"/>
    </location>
</feature>
<gene>
    <name evidence="7" type="ORF">SAMN02745775_11647</name>
</gene>
<dbReference type="InterPro" id="IPR008217">
    <property type="entry name" value="Ccc1_fam"/>
</dbReference>
<dbReference type="OrthoDB" id="5506246at2"/>
<dbReference type="GO" id="GO:0012505">
    <property type="term" value="C:endomembrane system"/>
    <property type="evidence" value="ECO:0007669"/>
    <property type="project" value="UniProtKB-SubCell"/>
</dbReference>
<feature type="transmembrane region" description="Helical" evidence="6">
    <location>
        <begin position="197"/>
        <end position="214"/>
    </location>
</feature>
<dbReference type="GO" id="GO:0005384">
    <property type="term" value="F:manganese ion transmembrane transporter activity"/>
    <property type="evidence" value="ECO:0007669"/>
    <property type="project" value="InterPro"/>
</dbReference>
<dbReference type="EMBL" id="FOSQ01000016">
    <property type="protein sequence ID" value="SFL04878.1"/>
    <property type="molecule type" value="Genomic_DNA"/>
</dbReference>
<keyword evidence="4 6" id="KW-0472">Membrane</keyword>
<comment type="subcellular location">
    <subcellularLocation>
        <location evidence="1">Endomembrane system</location>
        <topology evidence="1">Multi-pass membrane protein</topology>
    </subcellularLocation>
</comment>
<name>A0A1I4EGH3_9PROT</name>
<organism evidence="7 8">
    <name type="scientific">Falsiroseomonas stagni DSM 19981</name>
    <dbReference type="NCBI Taxonomy" id="1123062"/>
    <lineage>
        <taxon>Bacteria</taxon>
        <taxon>Pseudomonadati</taxon>
        <taxon>Pseudomonadota</taxon>
        <taxon>Alphaproteobacteria</taxon>
        <taxon>Acetobacterales</taxon>
        <taxon>Roseomonadaceae</taxon>
        <taxon>Falsiroseomonas</taxon>
    </lineage>
</organism>
<evidence type="ECO:0000313" key="8">
    <source>
        <dbReference type="Proteomes" id="UP000199473"/>
    </source>
</evidence>
<dbReference type="GO" id="GO:0030026">
    <property type="term" value="P:intracellular manganese ion homeostasis"/>
    <property type="evidence" value="ECO:0007669"/>
    <property type="project" value="InterPro"/>
</dbReference>
<dbReference type="PANTHER" id="PTHR31851">
    <property type="entry name" value="FE(2+)/MN(2+) TRANSPORTER PCL1"/>
    <property type="match status" value="1"/>
</dbReference>
<evidence type="ECO:0000256" key="1">
    <source>
        <dbReference type="ARBA" id="ARBA00004127"/>
    </source>
</evidence>
<dbReference type="STRING" id="1123062.SAMN02745775_11647"/>
<reference evidence="7 8" key="1">
    <citation type="submission" date="2016-10" db="EMBL/GenBank/DDBJ databases">
        <authorList>
            <person name="de Groot N.N."/>
        </authorList>
    </citation>
    <scope>NUCLEOTIDE SEQUENCE [LARGE SCALE GENOMIC DNA]</scope>
    <source>
        <strain evidence="7 8">DSM 19981</strain>
    </source>
</reference>
<proteinExistence type="predicted"/>
<sequence length="249" mass="25663">MQDVLNPPVLAEPSRDGLPPMPPGPPHEERHFAQDGTGRDLVLGASQGLALPFALSVALAGAGASSGVIVTAGLAAVAASSLAAALGGWVTAREEAAHYALERGREEEESHLYPDRERWEVAAILHRYGVKGDVLRQAVEAIAADRRKWVDFMMRFELDLSEPDPFRAARSALAMGGGGALAGLVPLLPFMVGDRPLLASAVMTGLAMLGLGAVRAQAKGLPAAVGAVQAIGIGAAVAAAAWFVGRLVA</sequence>
<dbReference type="AlphaFoldDB" id="A0A1I4EGH3"/>
<accession>A0A1I4EGH3</accession>
<feature type="transmembrane region" description="Helical" evidence="6">
    <location>
        <begin position="68"/>
        <end position="90"/>
    </location>
</feature>
<evidence type="ECO:0000313" key="7">
    <source>
        <dbReference type="EMBL" id="SFL04878.1"/>
    </source>
</evidence>